<proteinExistence type="predicted"/>
<reference evidence="1" key="1">
    <citation type="journal article" date="2020" name="Stud. Mycol.">
        <title>101 Dothideomycetes genomes: a test case for predicting lifestyles and emergence of pathogens.</title>
        <authorList>
            <person name="Haridas S."/>
            <person name="Albert R."/>
            <person name="Binder M."/>
            <person name="Bloem J."/>
            <person name="Labutti K."/>
            <person name="Salamov A."/>
            <person name="Andreopoulos B."/>
            <person name="Baker S."/>
            <person name="Barry K."/>
            <person name="Bills G."/>
            <person name="Bluhm B."/>
            <person name="Cannon C."/>
            <person name="Castanera R."/>
            <person name="Culley D."/>
            <person name="Daum C."/>
            <person name="Ezra D."/>
            <person name="Gonzalez J."/>
            <person name="Henrissat B."/>
            <person name="Kuo A."/>
            <person name="Liang C."/>
            <person name="Lipzen A."/>
            <person name="Lutzoni F."/>
            <person name="Magnuson J."/>
            <person name="Mondo S."/>
            <person name="Nolan M."/>
            <person name="Ohm R."/>
            <person name="Pangilinan J."/>
            <person name="Park H.-J."/>
            <person name="Ramirez L."/>
            <person name="Alfaro M."/>
            <person name="Sun H."/>
            <person name="Tritt A."/>
            <person name="Yoshinaga Y."/>
            <person name="Zwiers L.-H."/>
            <person name="Turgeon B."/>
            <person name="Goodwin S."/>
            <person name="Spatafora J."/>
            <person name="Crous P."/>
            <person name="Grigoriev I."/>
        </authorList>
    </citation>
    <scope>NUCLEOTIDE SEQUENCE</scope>
    <source>
        <strain evidence="1">CBS 121739</strain>
    </source>
</reference>
<gene>
    <name evidence="1" type="ORF">EJ05DRAFT_429381</name>
</gene>
<evidence type="ECO:0000313" key="2">
    <source>
        <dbReference type="Proteomes" id="UP000799437"/>
    </source>
</evidence>
<protein>
    <submittedName>
        <fullName evidence="1">Uncharacterized protein</fullName>
    </submittedName>
</protein>
<feature type="non-terminal residue" evidence="1">
    <location>
        <position position="1"/>
    </location>
</feature>
<accession>A0A6A6VS59</accession>
<dbReference type="EMBL" id="ML996604">
    <property type="protein sequence ID" value="KAF2752616.1"/>
    <property type="molecule type" value="Genomic_DNA"/>
</dbReference>
<dbReference type="Proteomes" id="UP000799437">
    <property type="component" value="Unassembled WGS sequence"/>
</dbReference>
<evidence type="ECO:0000313" key="1">
    <source>
        <dbReference type="EMBL" id="KAF2752616.1"/>
    </source>
</evidence>
<sequence length="63" mass="7215">IEVRGNNRSIIPLDILGRTRAILTELTRIPSKRMLLACVNYVPTLYTYRPSLLPIEWLSKAFG</sequence>
<name>A0A6A6VS59_9PEZI</name>
<feature type="non-terminal residue" evidence="1">
    <location>
        <position position="63"/>
    </location>
</feature>
<dbReference type="AlphaFoldDB" id="A0A6A6VS59"/>
<keyword evidence="2" id="KW-1185">Reference proteome</keyword>
<organism evidence="1 2">
    <name type="scientific">Pseudovirgaria hyperparasitica</name>
    <dbReference type="NCBI Taxonomy" id="470096"/>
    <lineage>
        <taxon>Eukaryota</taxon>
        <taxon>Fungi</taxon>
        <taxon>Dikarya</taxon>
        <taxon>Ascomycota</taxon>
        <taxon>Pezizomycotina</taxon>
        <taxon>Dothideomycetes</taxon>
        <taxon>Dothideomycetes incertae sedis</taxon>
        <taxon>Acrospermales</taxon>
        <taxon>Acrospermaceae</taxon>
        <taxon>Pseudovirgaria</taxon>
    </lineage>
</organism>